<feature type="compositionally biased region" description="Low complexity" evidence="1">
    <location>
        <begin position="110"/>
        <end position="144"/>
    </location>
</feature>
<comment type="caution">
    <text evidence="2">The sequence shown here is derived from an EMBL/GenBank/DDBJ whole genome shotgun (WGS) entry which is preliminary data.</text>
</comment>
<proteinExistence type="predicted"/>
<gene>
    <name evidence="2" type="ORF">HMPREF1129_0393</name>
</gene>
<feature type="non-terminal residue" evidence="2">
    <location>
        <position position="179"/>
    </location>
</feature>
<feature type="compositionally biased region" description="Basic and acidic residues" evidence="1">
    <location>
        <begin position="91"/>
        <end position="103"/>
    </location>
</feature>
<feature type="region of interest" description="Disordered" evidence="1">
    <location>
        <begin position="158"/>
        <end position="179"/>
    </location>
</feature>
<feature type="compositionally biased region" description="Low complexity" evidence="1">
    <location>
        <begin position="56"/>
        <end position="87"/>
    </location>
</feature>
<name>J3ADP7_ACTNH</name>
<dbReference type="EMBL" id="ALJK01000014">
    <property type="protein sequence ID" value="EJN86153.1"/>
    <property type="molecule type" value="Genomic_DNA"/>
</dbReference>
<evidence type="ECO:0000313" key="3">
    <source>
        <dbReference type="Proteomes" id="UP000007814"/>
    </source>
</evidence>
<evidence type="ECO:0000256" key="1">
    <source>
        <dbReference type="SAM" id="MobiDB-lite"/>
    </source>
</evidence>
<dbReference type="Proteomes" id="UP000007814">
    <property type="component" value="Unassembled WGS sequence"/>
</dbReference>
<reference evidence="2 3" key="1">
    <citation type="submission" date="2012-07" db="EMBL/GenBank/DDBJ databases">
        <authorList>
            <person name="Durkin A.S."/>
            <person name="McCorrison J."/>
            <person name="Torralba M."/>
            <person name="Gillis M."/>
            <person name="Methe B."/>
            <person name="Sutton G."/>
            <person name="Nelson K.E."/>
        </authorList>
    </citation>
    <scope>NUCLEOTIDE SEQUENCE [LARGE SCALE GENOMIC DNA]</scope>
    <source>
        <strain evidence="3">ATCC 12104 / DSM 43013 / CCUG 2238 / JCM 8349 / NCTC 10301 / Howell 279</strain>
    </source>
</reference>
<dbReference type="eggNOG" id="ENOG5031IB4">
    <property type="taxonomic scope" value="Bacteria"/>
</dbReference>
<evidence type="ECO:0000313" key="2">
    <source>
        <dbReference type="EMBL" id="EJN86153.1"/>
    </source>
</evidence>
<accession>J3ADP7</accession>
<feature type="region of interest" description="Disordered" evidence="1">
    <location>
        <begin position="18"/>
        <end position="146"/>
    </location>
</feature>
<dbReference type="AlphaFoldDB" id="J3ADP7"/>
<protein>
    <submittedName>
        <fullName evidence="2">Uncharacterized protein</fullName>
    </submittedName>
</protein>
<organism evidence="2 3">
    <name type="scientific">Actinomyces naeslundii (strain ATCC 12104 / DSM 43013 / CCUG 2238 / JCM 8349 / NCTC 10301 / Howell 279)</name>
    <dbReference type="NCBI Taxonomy" id="1115803"/>
    <lineage>
        <taxon>Bacteria</taxon>
        <taxon>Bacillati</taxon>
        <taxon>Actinomycetota</taxon>
        <taxon>Actinomycetes</taxon>
        <taxon>Actinomycetales</taxon>
        <taxon>Actinomycetaceae</taxon>
        <taxon>Actinomyces</taxon>
    </lineage>
</organism>
<sequence>MSSSSSFRARLESLPLRYSAPAGGYAPMPSPDDAPGIGDRGQETGPTVKVGPDGYGVVVTAGGSSALSGSSAPSAATARSAHSAPVAPEASRGRRADYGRQRVEPSAATASAGTPDQADAAAPAPSRAAAAHATPSSSGSASTPEVPAVPIYGVVQTPAPAGYGLVQPRPRTPEPPASS</sequence>